<dbReference type="PANTHER" id="PTHR19920:SF0">
    <property type="entry name" value="CYTOSOLIC IRON-SULFUR PROTEIN ASSEMBLY PROTEIN CIAO1-RELATED"/>
    <property type="match status" value="1"/>
</dbReference>
<dbReference type="GO" id="GO:0097361">
    <property type="term" value="C:cytosolic [4Fe-4S] assembly targeting complex"/>
    <property type="evidence" value="ECO:0000318"/>
    <property type="project" value="GO_Central"/>
</dbReference>
<dbReference type="AlphaFoldDB" id="A0EE45"/>
<dbReference type="Gene3D" id="2.130.10.10">
    <property type="entry name" value="YVTN repeat-like/Quinoprotein amine dehydrogenase"/>
    <property type="match status" value="1"/>
</dbReference>
<dbReference type="InterPro" id="IPR015943">
    <property type="entry name" value="WD40/YVTN_repeat-like_dom_sf"/>
</dbReference>
<dbReference type="EMBL" id="CT868672">
    <property type="protein sequence ID" value="CAK93562.1"/>
    <property type="molecule type" value="Genomic_DNA"/>
</dbReference>
<dbReference type="Proteomes" id="UP000000600">
    <property type="component" value="Unassembled WGS sequence"/>
</dbReference>
<feature type="repeat" description="WD" evidence="1">
    <location>
        <begin position="223"/>
        <end position="255"/>
    </location>
</feature>
<name>A0EE45_PARTE</name>
<accession>A0EE45</accession>
<dbReference type="SMART" id="SM00320">
    <property type="entry name" value="WD40"/>
    <property type="match status" value="4"/>
</dbReference>
<evidence type="ECO:0000313" key="2">
    <source>
        <dbReference type="EMBL" id="CAK93562.1"/>
    </source>
</evidence>
<dbReference type="PROSITE" id="PS50082">
    <property type="entry name" value="WD_REPEATS_2"/>
    <property type="match status" value="1"/>
</dbReference>
<proteinExistence type="predicted"/>
<dbReference type="GeneID" id="5046744"/>
<protein>
    <submittedName>
        <fullName evidence="2">Uncharacterized protein</fullName>
    </submittedName>
</protein>
<evidence type="ECO:0000313" key="3">
    <source>
        <dbReference type="Proteomes" id="UP000000600"/>
    </source>
</evidence>
<dbReference type="SUPFAM" id="SSF50978">
    <property type="entry name" value="WD40 repeat-like"/>
    <property type="match status" value="1"/>
</dbReference>
<dbReference type="GO" id="GO:0016226">
    <property type="term" value="P:iron-sulfur cluster assembly"/>
    <property type="evidence" value="ECO:0000318"/>
    <property type="project" value="GO_Central"/>
</dbReference>
<keyword evidence="1" id="KW-0853">WD repeat</keyword>
<dbReference type="STRING" id="5888.A0EE45"/>
<organism evidence="2 3">
    <name type="scientific">Paramecium tetraurelia</name>
    <dbReference type="NCBI Taxonomy" id="5888"/>
    <lineage>
        <taxon>Eukaryota</taxon>
        <taxon>Sar</taxon>
        <taxon>Alveolata</taxon>
        <taxon>Ciliophora</taxon>
        <taxon>Intramacronucleata</taxon>
        <taxon>Oligohymenophorea</taxon>
        <taxon>Peniculida</taxon>
        <taxon>Parameciidae</taxon>
        <taxon>Paramecium</taxon>
    </lineage>
</organism>
<dbReference type="OMA" id="HSTWINC"/>
<sequence>MNSQQIVAQLNNKVEECLQDVQQQLDSSFRRIEAFIDQFALPPYQSDPNKNVDFARPPVEIQPLKQTLANQITQGIKPITHLAIPQQNKQNQVQLTQLQSKQIQVQQDELKDSITNNGDQLNLKPLPYILLQSSLIQQSESCYAIAINKDNQIVVAGSCNKIKVFEFKQEQLKQTQLLSVHQRHITTLNFMKKQDQFISGDQGGLIIKWFMNENSQWIQQQKLNEHSKCINCLVINNNEDLLISGSDDCTIKFWKKQNEWICSQSITDHTNYVLGLSLNDQQNRVITCGQDNVILIIELSPQDEKWNIIQMISVEKCGYRLCIIDDKIFTFQPDNKRQMDVYETSSNNKWYSKKKQIAVKSGESCNYYFPQQYLKQKCLLVNKNGYNINLLRKDQNDDFITLQSIDFGDNYIFGQMSEDGKYLITWDGKSNQFQIRKYNYK</sequence>
<dbReference type="PROSITE" id="PS50294">
    <property type="entry name" value="WD_REPEATS_REGION"/>
    <property type="match status" value="1"/>
</dbReference>
<dbReference type="OrthoDB" id="4869960at2759"/>
<dbReference type="HOGENOM" id="CLU_019203_1_1_1"/>
<gene>
    <name evidence="2" type="ORF">GSPATT00025906001</name>
</gene>
<dbReference type="InParanoid" id="A0EE45"/>
<dbReference type="KEGG" id="ptm:GSPATT00025906001"/>
<reference evidence="2 3" key="1">
    <citation type="journal article" date="2006" name="Nature">
        <title>Global trends of whole-genome duplications revealed by the ciliate Paramecium tetraurelia.</title>
        <authorList>
            <consortium name="Genoscope"/>
            <person name="Aury J.-M."/>
            <person name="Jaillon O."/>
            <person name="Duret L."/>
            <person name="Noel B."/>
            <person name="Jubin C."/>
            <person name="Porcel B.M."/>
            <person name="Segurens B."/>
            <person name="Daubin V."/>
            <person name="Anthouard V."/>
            <person name="Aiach N."/>
            <person name="Arnaiz O."/>
            <person name="Billaut A."/>
            <person name="Beisson J."/>
            <person name="Blanc I."/>
            <person name="Bouhouche K."/>
            <person name="Camara F."/>
            <person name="Duharcourt S."/>
            <person name="Guigo R."/>
            <person name="Gogendeau D."/>
            <person name="Katinka M."/>
            <person name="Keller A.-M."/>
            <person name="Kissmehl R."/>
            <person name="Klotz C."/>
            <person name="Koll F."/>
            <person name="Le Moue A."/>
            <person name="Lepere C."/>
            <person name="Malinsky S."/>
            <person name="Nowacki M."/>
            <person name="Nowak J.K."/>
            <person name="Plattner H."/>
            <person name="Poulain J."/>
            <person name="Ruiz F."/>
            <person name="Serrano V."/>
            <person name="Zagulski M."/>
            <person name="Dessen P."/>
            <person name="Betermier M."/>
            <person name="Weissenbach J."/>
            <person name="Scarpelli C."/>
            <person name="Schachter V."/>
            <person name="Sperling L."/>
            <person name="Meyer E."/>
            <person name="Cohen J."/>
            <person name="Wincker P."/>
        </authorList>
    </citation>
    <scope>NUCLEOTIDE SEQUENCE [LARGE SCALE GENOMIC DNA]</scope>
    <source>
        <strain evidence="2 3">Stock d4-2</strain>
    </source>
</reference>
<dbReference type="PANTHER" id="PTHR19920">
    <property type="entry name" value="WD40 PROTEIN CIAO1"/>
    <property type="match status" value="1"/>
</dbReference>
<dbReference type="RefSeq" id="XP_001460959.1">
    <property type="nucleotide sequence ID" value="XM_001460922.1"/>
</dbReference>
<evidence type="ECO:0000256" key="1">
    <source>
        <dbReference type="PROSITE-ProRule" id="PRU00221"/>
    </source>
</evidence>
<keyword evidence="3" id="KW-1185">Reference proteome</keyword>
<dbReference type="InterPro" id="IPR001680">
    <property type="entry name" value="WD40_rpt"/>
</dbReference>
<dbReference type="Pfam" id="PF00400">
    <property type="entry name" value="WD40"/>
    <property type="match status" value="2"/>
</dbReference>
<dbReference type="InterPro" id="IPR036322">
    <property type="entry name" value="WD40_repeat_dom_sf"/>
</dbReference>